<sequence>MAAYAARIRDVSERMINLGGNRFRVLEQGQGPAVLFAHGFPDTADTWRSQLSAVAEQGYRGVALDMRGFGASYSPPEIEQYTSPHIVGDFIGLLDALEIPACALVGHDWGADHAQKAMLMRPDRFRALVSVSIPYAPRGEESLNQSLRARGLGERYYALAFDEPDTGKRFEPAKRSIASVLHWLSASPPPEQRWDPIDPAKHMLRPAPTAPPHWADPDYFSRTVAAFAQSGFETGLNYYRAVPRNFELLSAFKNAPIRQPSLYVWGADDGLCKFFHSDNPEMDDLRASWPGLVDVVRLGGTGHWVQHEAADRFNAELRKFLQDHFRSEI</sequence>
<evidence type="ECO:0000259" key="2">
    <source>
        <dbReference type="Pfam" id="PF00561"/>
    </source>
</evidence>
<keyword evidence="1" id="KW-0378">Hydrolase</keyword>
<dbReference type="AlphaFoldDB" id="A0A7W6UMG9"/>
<dbReference type="EMBL" id="JACIHI010000007">
    <property type="protein sequence ID" value="MBB4439966.1"/>
    <property type="molecule type" value="Genomic_DNA"/>
</dbReference>
<organism evidence="3 4">
    <name type="scientific">Rhizobium esperanzae</name>
    <dbReference type="NCBI Taxonomy" id="1967781"/>
    <lineage>
        <taxon>Bacteria</taxon>
        <taxon>Pseudomonadati</taxon>
        <taxon>Pseudomonadota</taxon>
        <taxon>Alphaproteobacteria</taxon>
        <taxon>Hyphomicrobiales</taxon>
        <taxon>Rhizobiaceae</taxon>
        <taxon>Rhizobium/Agrobacterium group</taxon>
        <taxon>Rhizobium</taxon>
    </lineage>
</organism>
<dbReference type="PANTHER" id="PTHR43329">
    <property type="entry name" value="EPOXIDE HYDROLASE"/>
    <property type="match status" value="1"/>
</dbReference>
<dbReference type="InterPro" id="IPR000073">
    <property type="entry name" value="AB_hydrolase_1"/>
</dbReference>
<evidence type="ECO:0000256" key="1">
    <source>
        <dbReference type="ARBA" id="ARBA00022801"/>
    </source>
</evidence>
<comment type="caution">
    <text evidence="3">The sequence shown here is derived from an EMBL/GenBank/DDBJ whole genome shotgun (WGS) entry which is preliminary data.</text>
</comment>
<dbReference type="GO" id="GO:0016787">
    <property type="term" value="F:hydrolase activity"/>
    <property type="evidence" value="ECO:0007669"/>
    <property type="project" value="UniProtKB-KW"/>
</dbReference>
<dbReference type="InterPro" id="IPR029058">
    <property type="entry name" value="AB_hydrolase_fold"/>
</dbReference>
<reference evidence="3 4" key="1">
    <citation type="submission" date="2020-08" db="EMBL/GenBank/DDBJ databases">
        <title>Genomic Encyclopedia of Type Strains, Phase IV (KMG-V): Genome sequencing to study the core and pangenomes of soil and plant-associated prokaryotes.</title>
        <authorList>
            <person name="Whitman W."/>
        </authorList>
    </citation>
    <scope>NUCLEOTIDE SEQUENCE [LARGE SCALE GENOMIC DNA]</scope>
    <source>
        <strain evidence="3 4">SEMIA 414</strain>
    </source>
</reference>
<accession>A0A7W6UMG9</accession>
<dbReference type="SUPFAM" id="SSF53474">
    <property type="entry name" value="alpha/beta-Hydrolases"/>
    <property type="match status" value="1"/>
</dbReference>
<dbReference type="InterPro" id="IPR000639">
    <property type="entry name" value="Epox_hydrolase-like"/>
</dbReference>
<dbReference type="Pfam" id="PF00561">
    <property type="entry name" value="Abhydrolase_1"/>
    <property type="match status" value="1"/>
</dbReference>
<evidence type="ECO:0000313" key="4">
    <source>
        <dbReference type="Proteomes" id="UP000533724"/>
    </source>
</evidence>
<name>A0A7W6UMG9_9HYPH</name>
<feature type="domain" description="AB hydrolase-1" evidence="2">
    <location>
        <begin position="32"/>
        <end position="309"/>
    </location>
</feature>
<dbReference type="Proteomes" id="UP000533724">
    <property type="component" value="Unassembled WGS sequence"/>
</dbReference>
<dbReference type="Gene3D" id="3.40.50.1820">
    <property type="entry name" value="alpha/beta hydrolase"/>
    <property type="match status" value="1"/>
</dbReference>
<dbReference type="PRINTS" id="PR00412">
    <property type="entry name" value="EPOXHYDRLASE"/>
</dbReference>
<dbReference type="RefSeq" id="WP_082933891.1">
    <property type="nucleotide sequence ID" value="NZ_JACIHI010000007.1"/>
</dbReference>
<proteinExistence type="predicted"/>
<evidence type="ECO:0000313" key="3">
    <source>
        <dbReference type="EMBL" id="MBB4439966.1"/>
    </source>
</evidence>
<gene>
    <name evidence="3" type="ORF">GGE15_003242</name>
</gene>
<protein>
    <submittedName>
        <fullName evidence="3">Pimeloyl-ACP methyl ester carboxylesterase</fullName>
    </submittedName>
</protein>